<protein>
    <submittedName>
        <fullName evidence="1">Uncharacterized protein</fullName>
    </submittedName>
</protein>
<accession>A0A0H3CS77</accession>
<dbReference type="KEGG" id="enc:ECL_04513"/>
<dbReference type="EMBL" id="CP001918">
    <property type="protein sequence ID" value="ADF64042.1"/>
    <property type="molecule type" value="Genomic_DNA"/>
</dbReference>
<evidence type="ECO:0000313" key="1">
    <source>
        <dbReference type="EMBL" id="ADF64042.1"/>
    </source>
</evidence>
<keyword evidence="2" id="KW-1185">Reference proteome</keyword>
<dbReference type="Proteomes" id="UP000002363">
    <property type="component" value="Chromosome"/>
</dbReference>
<dbReference type="AlphaFoldDB" id="A0A0H3CS77"/>
<dbReference type="HOGENOM" id="CLU_3061177_0_0_6"/>
<proteinExistence type="predicted"/>
<evidence type="ECO:0000313" key="2">
    <source>
        <dbReference type="Proteomes" id="UP000002363"/>
    </source>
</evidence>
<name>A0A0H3CS77_ENTCC</name>
<organism evidence="1 2">
    <name type="scientific">Enterobacter cloacae subsp. cloacae (strain ATCC 13047 / DSM 30054 / NBRC 13535 / NCTC 10005 / WDCM 00083 / NCDC 279-56)</name>
    <dbReference type="NCBI Taxonomy" id="716541"/>
    <lineage>
        <taxon>Bacteria</taxon>
        <taxon>Pseudomonadati</taxon>
        <taxon>Pseudomonadota</taxon>
        <taxon>Gammaproteobacteria</taxon>
        <taxon>Enterobacterales</taxon>
        <taxon>Enterobacteriaceae</taxon>
        <taxon>Enterobacter</taxon>
        <taxon>Enterobacter cloacae complex</taxon>
    </lineage>
</organism>
<dbReference type="EnsemblBacteria" id="ADF64042">
    <property type="protein sequence ID" value="ADF64042"/>
    <property type="gene ID" value="ECL_04513"/>
</dbReference>
<sequence length="53" mass="6453">MNVNWMIQNVFLFDMYILKLKTFTLRMCDVFHSFPNLCQITPVNFKKLKECFT</sequence>
<gene>
    <name evidence="1" type="ordered locus">ECL_04513</name>
</gene>
<reference evidence="1 2" key="1">
    <citation type="journal article" date="2010" name="J. Bacteriol.">
        <title>Complete genome sequence of Enterobacter cloacae subsp. cloacae type strain ATCC 13047.</title>
        <authorList>
            <person name="Ren Y."/>
            <person name="Ren Y."/>
            <person name="Zhou Z."/>
            <person name="Guo X."/>
            <person name="Li Y."/>
            <person name="Feng L."/>
            <person name="Wang L."/>
        </authorList>
    </citation>
    <scope>NUCLEOTIDE SEQUENCE [LARGE SCALE GENOMIC DNA]</scope>
    <source>
        <strain evidence="2">ATCC 13047 / DSM 30054 / NBRC 13535 / NCTC 10005 / WDCM 00083 / NCDC 279-56</strain>
    </source>
</reference>